<feature type="repeat" description="LDL-receptor class B" evidence="2">
    <location>
        <begin position="165"/>
        <end position="209"/>
    </location>
</feature>
<accession>A0ABQ9YWC7</accession>
<dbReference type="Proteomes" id="UP001234178">
    <property type="component" value="Unassembled WGS sequence"/>
</dbReference>
<evidence type="ECO:0000313" key="5">
    <source>
        <dbReference type="Proteomes" id="UP001234178"/>
    </source>
</evidence>
<organism evidence="4 5">
    <name type="scientific">Daphnia magna</name>
    <dbReference type="NCBI Taxonomy" id="35525"/>
    <lineage>
        <taxon>Eukaryota</taxon>
        <taxon>Metazoa</taxon>
        <taxon>Ecdysozoa</taxon>
        <taxon>Arthropoda</taxon>
        <taxon>Crustacea</taxon>
        <taxon>Branchiopoda</taxon>
        <taxon>Diplostraca</taxon>
        <taxon>Cladocera</taxon>
        <taxon>Anomopoda</taxon>
        <taxon>Daphniidae</taxon>
        <taxon>Daphnia</taxon>
    </lineage>
</organism>
<keyword evidence="5" id="KW-1185">Reference proteome</keyword>
<comment type="caution">
    <text evidence="4">The sequence shown here is derived from an EMBL/GenBank/DDBJ whole genome shotgun (WGS) entry which is preliminary data.</text>
</comment>
<keyword evidence="1" id="KW-0245">EGF-like domain</keyword>
<evidence type="ECO:0000313" key="4">
    <source>
        <dbReference type="EMBL" id="KAK4004948.1"/>
    </source>
</evidence>
<feature type="transmembrane region" description="Helical" evidence="3">
    <location>
        <begin position="326"/>
        <end position="347"/>
    </location>
</feature>
<dbReference type="Gene3D" id="2.120.10.30">
    <property type="entry name" value="TolB, C-terminal domain"/>
    <property type="match status" value="1"/>
</dbReference>
<dbReference type="EMBL" id="JAOYFB010000001">
    <property type="protein sequence ID" value="KAK4004948.1"/>
    <property type="molecule type" value="Genomic_DNA"/>
</dbReference>
<protein>
    <submittedName>
        <fullName evidence="4">Uncharacterized protein</fullName>
    </submittedName>
</protein>
<reference evidence="4 5" key="1">
    <citation type="journal article" date="2023" name="Nucleic Acids Res.">
        <title>The hologenome of Daphnia magna reveals possible DNA methylation and microbiome-mediated evolution of the host genome.</title>
        <authorList>
            <person name="Chaturvedi A."/>
            <person name="Li X."/>
            <person name="Dhandapani V."/>
            <person name="Marshall H."/>
            <person name="Kissane S."/>
            <person name="Cuenca-Cambronero M."/>
            <person name="Asole G."/>
            <person name="Calvet F."/>
            <person name="Ruiz-Romero M."/>
            <person name="Marangio P."/>
            <person name="Guigo R."/>
            <person name="Rago D."/>
            <person name="Mirbahai L."/>
            <person name="Eastwood N."/>
            <person name="Colbourne J.K."/>
            <person name="Zhou J."/>
            <person name="Mallon E."/>
            <person name="Orsini L."/>
        </authorList>
    </citation>
    <scope>NUCLEOTIDE SEQUENCE [LARGE SCALE GENOMIC DNA]</scope>
    <source>
        <strain evidence="4">LRV0_1</strain>
    </source>
</reference>
<evidence type="ECO:0000256" key="3">
    <source>
        <dbReference type="SAM" id="Phobius"/>
    </source>
</evidence>
<sequence length="423" mass="48701">MQSEALVIVMAFATVTASGFKHDDLIVAVDDRLEFLTDGSINRTLKLDSYNASKLSALAYDATTRKLFFSDRHHLYGHIFSVNLGDESHLVEDIVERNTNETVESLAYDPVRKLLLWTDWFNRSIRRVQLVQDHIHIEEKDGIEIVHFLEDDAKPRGLVFDPCMRMLYWTNVYKSRPTIERSFLNGSKREIIIQTDLFVPNALDLDVLDQRLYWADNLREGDYRTFNIERSFVNGTGRQKIYRGIGQFVVSLTVGGDYVYWTDYNLKKLWYVRKDGSSKGSMMLRAYSRNPAMGVVVFRHEPLNCGLLNTPENDLEDMADFQTKKMYIIFINLICLVIVAMVATLTFRFWKFTGCKQTLVSNNSQKLFAFQNFENCTSSITMSERSSTQSEPVSPSSMESMGVNVLLANERHSDTTALFKCEF</sequence>
<dbReference type="Pfam" id="PF00058">
    <property type="entry name" value="Ldl_recept_b"/>
    <property type="match status" value="1"/>
</dbReference>
<evidence type="ECO:0000256" key="1">
    <source>
        <dbReference type="ARBA" id="ARBA00022536"/>
    </source>
</evidence>
<gene>
    <name evidence="4" type="ORF">OUZ56_006675</name>
</gene>
<dbReference type="SUPFAM" id="SSF63825">
    <property type="entry name" value="YWTD domain"/>
    <property type="match status" value="1"/>
</dbReference>
<evidence type="ECO:0000256" key="2">
    <source>
        <dbReference type="PROSITE-ProRule" id="PRU00461"/>
    </source>
</evidence>
<keyword evidence="3" id="KW-0812">Transmembrane</keyword>
<name>A0ABQ9YWC7_9CRUS</name>
<keyword evidence="3" id="KW-1133">Transmembrane helix</keyword>
<proteinExistence type="predicted"/>
<dbReference type="PANTHER" id="PTHR46513">
    <property type="entry name" value="VITELLOGENIN RECEPTOR-LIKE PROTEIN-RELATED-RELATED"/>
    <property type="match status" value="1"/>
</dbReference>
<keyword evidence="3" id="KW-0472">Membrane</keyword>
<dbReference type="InterPro" id="IPR000033">
    <property type="entry name" value="LDLR_classB_rpt"/>
</dbReference>
<dbReference type="PROSITE" id="PS51120">
    <property type="entry name" value="LDLRB"/>
    <property type="match status" value="1"/>
</dbReference>
<dbReference type="PANTHER" id="PTHR46513:SF13">
    <property type="entry name" value="EGF-LIKE DOMAIN-CONTAINING PROTEIN"/>
    <property type="match status" value="1"/>
</dbReference>
<dbReference type="InterPro" id="IPR050778">
    <property type="entry name" value="Cueball_EGF_LRP_Nidogen"/>
</dbReference>
<dbReference type="InterPro" id="IPR011042">
    <property type="entry name" value="6-blade_b-propeller_TolB-like"/>
</dbReference>
<dbReference type="SMART" id="SM00135">
    <property type="entry name" value="LY"/>
    <property type="match status" value="5"/>
</dbReference>